<evidence type="ECO:0000256" key="1">
    <source>
        <dbReference type="SAM" id="MobiDB-lite"/>
    </source>
</evidence>
<dbReference type="InterPro" id="IPR000608">
    <property type="entry name" value="UBC"/>
</dbReference>
<keyword evidence="2" id="KW-1133">Transmembrane helix</keyword>
<evidence type="ECO:0000256" key="2">
    <source>
        <dbReference type="SAM" id="Phobius"/>
    </source>
</evidence>
<evidence type="ECO:0000313" key="4">
    <source>
        <dbReference type="EMBL" id="CAD8764291.1"/>
    </source>
</evidence>
<feature type="domain" description="UBC core" evidence="3">
    <location>
        <begin position="7"/>
        <end position="165"/>
    </location>
</feature>
<feature type="compositionally biased region" description="Polar residues" evidence="1">
    <location>
        <begin position="173"/>
        <end position="187"/>
    </location>
</feature>
<keyword evidence="2" id="KW-0472">Membrane</keyword>
<organism evidence="4">
    <name type="scientific">Polytomella parva</name>
    <dbReference type="NCBI Taxonomy" id="51329"/>
    <lineage>
        <taxon>Eukaryota</taxon>
        <taxon>Viridiplantae</taxon>
        <taxon>Chlorophyta</taxon>
        <taxon>core chlorophytes</taxon>
        <taxon>Chlorophyceae</taxon>
        <taxon>CS clade</taxon>
        <taxon>Chlamydomonadales</taxon>
        <taxon>Chlamydomonadaceae</taxon>
        <taxon>Polytomella</taxon>
    </lineage>
</organism>
<dbReference type="SUPFAM" id="SSF54495">
    <property type="entry name" value="UBC-like"/>
    <property type="match status" value="1"/>
</dbReference>
<dbReference type="AlphaFoldDB" id="A0A7S0UMR0"/>
<dbReference type="SMART" id="SM00212">
    <property type="entry name" value="UBCc"/>
    <property type="match status" value="1"/>
</dbReference>
<dbReference type="PROSITE" id="PS50127">
    <property type="entry name" value="UBC_2"/>
    <property type="match status" value="1"/>
</dbReference>
<dbReference type="InterPro" id="IPR050113">
    <property type="entry name" value="Ub_conjugating_enzyme"/>
</dbReference>
<dbReference type="InterPro" id="IPR016135">
    <property type="entry name" value="UBQ-conjugating_enzyme/RWD"/>
</dbReference>
<name>A0A7S0UMR0_9CHLO</name>
<proteinExistence type="predicted"/>
<dbReference type="EMBL" id="HBFM01001250">
    <property type="protein sequence ID" value="CAD8764291.1"/>
    <property type="molecule type" value="Transcribed_RNA"/>
</dbReference>
<keyword evidence="2" id="KW-0812">Transmembrane</keyword>
<protein>
    <recommendedName>
        <fullName evidence="3">UBC core domain-containing protein</fullName>
    </recommendedName>
</protein>
<dbReference type="PANTHER" id="PTHR24067">
    <property type="entry name" value="UBIQUITIN-CONJUGATING ENZYME E2"/>
    <property type="match status" value="1"/>
</dbReference>
<feature type="region of interest" description="Disordered" evidence="1">
    <location>
        <begin position="168"/>
        <end position="187"/>
    </location>
</feature>
<sequence>MSNISQHCSTRLQKEYRSLLKDPVPNITAHPASGNILEWHFVLEGAADSEYEGGVYHGKLTFPPQYPFKPPSICVTTPNGRFATNTPLCLSMTNFHPETWNPMWRVGTILSGLLSFMSDNEQTAGSIVTPVTERRKLAKESLEYNIKKNPMFRKLFPEWVEVYNKREEEKRQGISNNDNTSISSQQTEVKPSSFLSFKNIKCIKNTNASLDQKTMGETPVVQVAITDNSTPEDKVKLNKDTEASNGTVADDVQKKGNGIGRRLTLLGMGIVFLAVVLSPIYTQKWGQWMGLGPEEKFN</sequence>
<reference evidence="4" key="1">
    <citation type="submission" date="2021-01" db="EMBL/GenBank/DDBJ databases">
        <authorList>
            <person name="Corre E."/>
            <person name="Pelletier E."/>
            <person name="Niang G."/>
            <person name="Scheremetjew M."/>
            <person name="Finn R."/>
            <person name="Kale V."/>
            <person name="Holt S."/>
            <person name="Cochrane G."/>
            <person name="Meng A."/>
            <person name="Brown T."/>
            <person name="Cohen L."/>
        </authorList>
    </citation>
    <scope>NUCLEOTIDE SEQUENCE</scope>
    <source>
        <strain evidence="4">SAG 63-3</strain>
    </source>
</reference>
<dbReference type="FunFam" id="3.10.110.10:FF:000109">
    <property type="entry name" value="Ubiquitin-conjugating enzyme E2 J2-like"/>
    <property type="match status" value="1"/>
</dbReference>
<feature type="transmembrane region" description="Helical" evidence="2">
    <location>
        <begin position="263"/>
        <end position="281"/>
    </location>
</feature>
<dbReference type="Gene3D" id="3.10.110.10">
    <property type="entry name" value="Ubiquitin Conjugating Enzyme"/>
    <property type="match status" value="1"/>
</dbReference>
<dbReference type="CDD" id="cd23799">
    <property type="entry name" value="UBCc_UBE2J"/>
    <property type="match status" value="1"/>
</dbReference>
<evidence type="ECO:0000259" key="3">
    <source>
        <dbReference type="PROSITE" id="PS50127"/>
    </source>
</evidence>
<gene>
    <name evidence="4" type="ORF">PPAR00522_LOCUS675</name>
</gene>
<dbReference type="Pfam" id="PF00179">
    <property type="entry name" value="UQ_con"/>
    <property type="match status" value="1"/>
</dbReference>
<accession>A0A7S0UMR0</accession>